<evidence type="ECO:0000256" key="4">
    <source>
        <dbReference type="ARBA" id="ARBA00012305"/>
    </source>
</evidence>
<keyword evidence="8 10" id="KW-0120">Carbon dioxide fixation</keyword>
<dbReference type="GO" id="GO:0000287">
    <property type="term" value="F:magnesium ion binding"/>
    <property type="evidence" value="ECO:0007669"/>
    <property type="project" value="UniProtKB-UniRule"/>
</dbReference>
<protein>
    <recommendedName>
        <fullName evidence="5 10">Phosphoenolpyruvate carboxylase</fullName>
        <shortName evidence="10">PEPC</shortName>
        <shortName evidence="10">PEPCase</shortName>
        <ecNumber evidence="4 10">4.1.1.31</ecNumber>
    </recommendedName>
</protein>
<evidence type="ECO:0000256" key="7">
    <source>
        <dbReference type="ARBA" id="ARBA00023239"/>
    </source>
</evidence>
<dbReference type="GO" id="GO:0015977">
    <property type="term" value="P:carbon fixation"/>
    <property type="evidence" value="ECO:0007669"/>
    <property type="project" value="UniProtKB-UniRule"/>
</dbReference>
<keyword evidence="14" id="KW-1185">Reference proteome</keyword>
<dbReference type="PANTHER" id="PTHR30523">
    <property type="entry name" value="PHOSPHOENOLPYRUVATE CARBOXYLASE"/>
    <property type="match status" value="1"/>
</dbReference>
<dbReference type="NCBIfam" id="NF000584">
    <property type="entry name" value="PRK00009.1"/>
    <property type="match status" value="1"/>
</dbReference>
<comment type="cofactor">
    <cofactor evidence="1 10">
        <name>Mg(2+)</name>
        <dbReference type="ChEBI" id="CHEBI:18420"/>
    </cofactor>
</comment>
<gene>
    <name evidence="10 13" type="primary">ppc</name>
    <name evidence="13" type="ORF">G4223_13380</name>
</gene>
<proteinExistence type="inferred from homology"/>
<evidence type="ECO:0000256" key="1">
    <source>
        <dbReference type="ARBA" id="ARBA00001946"/>
    </source>
</evidence>
<accession>A0A7C9QUT3</accession>
<dbReference type="AlphaFoldDB" id="A0A7C9QUT3"/>
<dbReference type="GO" id="GO:0005829">
    <property type="term" value="C:cytosol"/>
    <property type="evidence" value="ECO:0007669"/>
    <property type="project" value="TreeGrafter"/>
</dbReference>
<evidence type="ECO:0000256" key="2">
    <source>
        <dbReference type="ARBA" id="ARBA00003670"/>
    </source>
</evidence>
<dbReference type="EC" id="4.1.1.31" evidence="4 10"/>
<dbReference type="RefSeq" id="WP_163680611.1">
    <property type="nucleotide sequence ID" value="NZ_JAAIYP010000039.1"/>
</dbReference>
<dbReference type="PRINTS" id="PR00150">
    <property type="entry name" value="PEPCARBXLASE"/>
</dbReference>
<dbReference type="PANTHER" id="PTHR30523:SF46">
    <property type="entry name" value="PHOSPHOENOLPYRUVATE CARBOXYLASE"/>
    <property type="match status" value="1"/>
</dbReference>
<dbReference type="InterPro" id="IPR021135">
    <property type="entry name" value="PEP_COase"/>
</dbReference>
<name>A0A7C9QUT3_9PROT</name>
<keyword evidence="13" id="KW-0670">Pyruvate</keyword>
<dbReference type="PROSITE" id="PS00781">
    <property type="entry name" value="PEPCASE_1"/>
    <property type="match status" value="1"/>
</dbReference>
<dbReference type="PROSITE" id="PS00393">
    <property type="entry name" value="PEPCASE_2"/>
    <property type="match status" value="1"/>
</dbReference>
<dbReference type="InterPro" id="IPR018129">
    <property type="entry name" value="PEP_COase_Lys_AS"/>
</dbReference>
<dbReference type="Pfam" id="PF00311">
    <property type="entry name" value="PEPcase"/>
    <property type="match status" value="1"/>
</dbReference>
<keyword evidence="7 10" id="KW-0456">Lyase</keyword>
<comment type="subunit">
    <text evidence="10">Homotetramer.</text>
</comment>
<sequence>MPHADDKELRARVKLLGAMLGDVLRHQERGEVLETVETLRKGFIDQRKAEDPGKRARLMALINDLDPALLSHVVRAFSMYFLLANIAEEDGAHQDRRRKVQKGERLWYGSFDHTLHGLKEQGVGPEQVQLLLNSLRYRPVFTAHPTEAKRRTVLEVQRRLDVLAKRLDVTPPGPERAEIEQELRNQIQVLWKTDEVRVNRPRVEDEIKNGLFYFRETLFDTVPRLHRNLERALRSAYGPDSGIIVPPLLRFGSWIGGDRDGNPFVTHGVTRLALRLQSREVLRRYRHRIERLALELTHSSTLVTPSEEFLASLAADADVMAGVLDGNPNRYAQEPYRLKLHVAHYRLGRQLARVEALLDGRPDPGAQGGYASEAGFLADLEIIGRSLASHGDSNLAEAGLKDLSCLVRTFGFFLAQLDIRQESGRHSDAVAEIFDRAPNLPDYRALDEAGRVKVLDEMLSHGGTPLIYGDDLSAGTREILEVLEAVRDLRAEISPQAFGAYVISMTHQASHVLEVLFLAGFAGLAGRRADGTWHCALRVAPLFETIDDLTRIRPVLDTLLDLPSYRALLAASGEVQEVMLGYSDSCKDGGILASGWGLYNAQKQVAQATAARGLKSRIFHGRGGTVGRGGGPTHDAILSQPPGTLSGDIKFTEQGEVLSAKYANPETAVYELTMGLTGLMKASCGIAFACGVDRGDFMEVMAELARMGELAYRDLTDNTPSFIDYFYEATPVSEIALLNMGSRPSHRAKGDRSKYSVRAIPWVFGWGQSRQTIPAWYGLGSALEEWCGRDEQRLATLREMARDWPFFRALLANISMSLSKCEMGIAHEYARLCDDAVEADIIFARIKAEFRLTTEWVLRLTGNASLLADNPRLALSLGRRNPYLDPLNHIQIAAIRRYRALDPDDPGRGDWLAPLLRSINALAQGLRNTG</sequence>
<dbReference type="GO" id="GO:0008964">
    <property type="term" value="F:phosphoenolpyruvate carboxylase activity"/>
    <property type="evidence" value="ECO:0007669"/>
    <property type="project" value="UniProtKB-UniRule"/>
</dbReference>
<feature type="active site" evidence="10 11">
    <location>
        <position position="144"/>
    </location>
</feature>
<comment type="similarity">
    <text evidence="3 10">Belongs to the PEPCase type 1 family.</text>
</comment>
<dbReference type="HAMAP" id="MF_00595">
    <property type="entry name" value="PEPcase_type1"/>
    <property type="match status" value="1"/>
</dbReference>
<dbReference type="EMBL" id="JAAIYP010000039">
    <property type="protein sequence ID" value="NFV81105.1"/>
    <property type="molecule type" value="Genomic_DNA"/>
</dbReference>
<reference evidence="13 14" key="1">
    <citation type="submission" date="2020-02" db="EMBL/GenBank/DDBJ databases">
        <authorList>
            <person name="Dziuba M."/>
            <person name="Kuznetsov B."/>
            <person name="Mardanov A."/>
            <person name="Ravin N."/>
            <person name="Grouzdev D."/>
        </authorList>
    </citation>
    <scope>NUCLEOTIDE SEQUENCE [LARGE SCALE GENOMIC DNA]</scope>
    <source>
        <strain evidence="13 14">SpK</strain>
    </source>
</reference>
<comment type="catalytic activity">
    <reaction evidence="9 10">
        <text>oxaloacetate + phosphate = phosphoenolpyruvate + hydrogencarbonate</text>
        <dbReference type="Rhea" id="RHEA:28370"/>
        <dbReference type="ChEBI" id="CHEBI:16452"/>
        <dbReference type="ChEBI" id="CHEBI:17544"/>
        <dbReference type="ChEBI" id="CHEBI:43474"/>
        <dbReference type="ChEBI" id="CHEBI:58702"/>
        <dbReference type="EC" id="4.1.1.31"/>
    </reaction>
</comment>
<comment type="caution">
    <text evidence="13">The sequence shown here is derived from an EMBL/GenBank/DDBJ whole genome shotgun (WGS) entry which is preliminary data.</text>
</comment>
<evidence type="ECO:0000256" key="3">
    <source>
        <dbReference type="ARBA" id="ARBA00008346"/>
    </source>
</evidence>
<evidence type="ECO:0000256" key="9">
    <source>
        <dbReference type="ARBA" id="ARBA00048995"/>
    </source>
</evidence>
<dbReference type="SUPFAM" id="SSF51621">
    <property type="entry name" value="Phosphoenolpyruvate/pyruvate domain"/>
    <property type="match status" value="1"/>
</dbReference>
<evidence type="ECO:0000313" key="13">
    <source>
        <dbReference type="EMBL" id="NFV81105.1"/>
    </source>
</evidence>
<dbReference type="Proteomes" id="UP000480684">
    <property type="component" value="Unassembled WGS sequence"/>
</dbReference>
<evidence type="ECO:0000256" key="5">
    <source>
        <dbReference type="ARBA" id="ARBA00022419"/>
    </source>
</evidence>
<organism evidence="13 14">
    <name type="scientific">Magnetospirillum aberrantis SpK</name>
    <dbReference type="NCBI Taxonomy" id="908842"/>
    <lineage>
        <taxon>Bacteria</taxon>
        <taxon>Pseudomonadati</taxon>
        <taxon>Pseudomonadota</taxon>
        <taxon>Alphaproteobacteria</taxon>
        <taxon>Rhodospirillales</taxon>
        <taxon>Rhodospirillaceae</taxon>
        <taxon>Magnetospirillum</taxon>
    </lineage>
</organism>
<dbReference type="InterPro" id="IPR015813">
    <property type="entry name" value="Pyrv/PenolPyrv_kinase-like_dom"/>
</dbReference>
<feature type="active site" evidence="10 12">
    <location>
        <position position="587"/>
    </location>
</feature>
<dbReference type="GO" id="GO:0006107">
    <property type="term" value="P:oxaloacetate metabolic process"/>
    <property type="evidence" value="ECO:0007669"/>
    <property type="project" value="UniProtKB-UniRule"/>
</dbReference>
<dbReference type="Gene3D" id="1.20.1440.90">
    <property type="entry name" value="Phosphoenolpyruvate/pyruvate domain"/>
    <property type="match status" value="1"/>
</dbReference>
<evidence type="ECO:0000313" key="14">
    <source>
        <dbReference type="Proteomes" id="UP000480684"/>
    </source>
</evidence>
<dbReference type="InterPro" id="IPR022805">
    <property type="entry name" value="PEP_COase_bac/pln-type"/>
</dbReference>
<keyword evidence="6 10" id="KW-0460">Magnesium</keyword>
<dbReference type="InterPro" id="IPR033129">
    <property type="entry name" value="PEPCASE_His_AS"/>
</dbReference>
<evidence type="ECO:0000256" key="11">
    <source>
        <dbReference type="PROSITE-ProRule" id="PRU10111"/>
    </source>
</evidence>
<evidence type="ECO:0000256" key="6">
    <source>
        <dbReference type="ARBA" id="ARBA00022842"/>
    </source>
</evidence>
<evidence type="ECO:0000256" key="8">
    <source>
        <dbReference type="ARBA" id="ARBA00023300"/>
    </source>
</evidence>
<evidence type="ECO:0000256" key="12">
    <source>
        <dbReference type="PROSITE-ProRule" id="PRU10112"/>
    </source>
</evidence>
<evidence type="ECO:0000256" key="10">
    <source>
        <dbReference type="HAMAP-Rule" id="MF_00595"/>
    </source>
</evidence>
<comment type="function">
    <text evidence="2 10">Forms oxaloacetate, a four-carbon dicarboxylic acid source for the tricarboxylic acid cycle.</text>
</comment>
<dbReference type="GO" id="GO:0006099">
    <property type="term" value="P:tricarboxylic acid cycle"/>
    <property type="evidence" value="ECO:0007669"/>
    <property type="project" value="InterPro"/>
</dbReference>